<dbReference type="Proteomes" id="UP000236182">
    <property type="component" value="Unassembled WGS sequence"/>
</dbReference>
<keyword evidence="2" id="KW-1185">Reference proteome</keyword>
<dbReference type="AlphaFoldDB" id="A0A316WET6"/>
<proteinExistence type="predicted"/>
<evidence type="ECO:0000313" key="1">
    <source>
        <dbReference type="EMBL" id="PWN59961.1"/>
    </source>
</evidence>
<accession>A0A316WET6</accession>
<dbReference type="EMBL" id="PPEI02000009">
    <property type="protein sequence ID" value="PWN59961.1"/>
    <property type="molecule type" value="Genomic_DNA"/>
</dbReference>
<organism evidence="1 2">
    <name type="scientific">Chryseobacterium oncorhynchi</name>
    <dbReference type="NCBI Taxonomy" id="741074"/>
    <lineage>
        <taxon>Bacteria</taxon>
        <taxon>Pseudomonadati</taxon>
        <taxon>Bacteroidota</taxon>
        <taxon>Flavobacteriia</taxon>
        <taxon>Flavobacteriales</taxon>
        <taxon>Weeksellaceae</taxon>
        <taxon>Chryseobacterium group</taxon>
        <taxon>Chryseobacterium</taxon>
    </lineage>
</organism>
<gene>
    <name evidence="1" type="ORF">C1638_020555</name>
</gene>
<reference evidence="1" key="1">
    <citation type="submission" date="2018-04" db="EMBL/GenBank/DDBJ databases">
        <title>Draft Genome Sequences of Chryseobacterium lactis NCTC11390T isolated from milk, Chryseobacterium oncorhynchi 701B-08T from rainbow trout, and Chryseobacterium viscerum 687B-08T from diseased fish.</title>
        <authorList>
            <person name="Jeong J.-J."/>
            <person name="Lee Y.J."/>
            <person name="Pathiraja D."/>
            <person name="Park B."/>
            <person name="Choi I.-G."/>
            <person name="Kim K.D."/>
        </authorList>
    </citation>
    <scope>NUCLEOTIDE SEQUENCE [LARGE SCALE GENOMIC DNA]</scope>
    <source>
        <strain evidence="1">701B-08</strain>
    </source>
</reference>
<dbReference type="RefSeq" id="WP_109623806.1">
    <property type="nucleotide sequence ID" value="NZ_PPEI02000009.1"/>
</dbReference>
<name>A0A316WET6_9FLAO</name>
<protein>
    <submittedName>
        <fullName evidence="1">Uncharacterized protein</fullName>
    </submittedName>
</protein>
<evidence type="ECO:0000313" key="2">
    <source>
        <dbReference type="Proteomes" id="UP000236182"/>
    </source>
</evidence>
<comment type="caution">
    <text evidence="1">The sequence shown here is derived from an EMBL/GenBank/DDBJ whole genome shotgun (WGS) entry which is preliminary data.</text>
</comment>
<sequence length="170" mass="20469">MNSKYRNIALYKEDADWITNIAKNNKIKTVEIFAIITKIIKENQQLLFSEAPIPIYDTDKLTDEFRKKVTKENNRILGFYLETENLIKRMYRDMHYLLESDEKEKKLKHPFWSEYDLQNTIMRRFLSKKFSIKDDDDLIKSMLEVLSKNEVDDYIFALNRTKAKRLSNIK</sequence>